<reference evidence="2 3" key="1">
    <citation type="journal article" date="2010" name="J. Bacteriol.">
        <title>Genome sequences of Oceanicola granulosus HTCC2516(T) and Oceanicola batsensis HTCC2597(TDelta).</title>
        <authorList>
            <person name="Thrash J.C."/>
            <person name="Cho J.C."/>
            <person name="Vergin K.L."/>
            <person name="Giovannoni S.J."/>
        </authorList>
    </citation>
    <scope>NUCLEOTIDE SEQUENCE [LARGE SCALE GENOMIC DNA]</scope>
    <source>
        <strain evidence="3">ATCC BAA-861 / DSM 15982 / KCTC 12143 / HTCC2516</strain>
    </source>
</reference>
<sequence length="235" mass="25461">MTRPPRLAIAAVLLAGGTAAPAAAQVETFSLPEGCEAFVTVQLKSCTVQHAFTCEGDPEGYIRRVDLGEEGMEYAGMIDRETQWIESFHVSTQHSESLEAAPADPASFSELVSAGEDSFDFITESDEIGETRYVGRDALTGVVETIDGVTLHQTEYDITAYGPDGSEEWRATGNEWISKEWRMFLSGTSHIETPTEAWDVDDSPVEFMFPGEPGFLSANPKFGCGALMSKSGGQQ</sequence>
<dbReference type="AlphaFoldDB" id="Q2CKB9"/>
<feature type="chain" id="PRO_5004207345" evidence="1">
    <location>
        <begin position="25"/>
        <end position="235"/>
    </location>
</feature>
<name>Q2CKB9_OCEGH</name>
<accession>Q2CKB9</accession>
<dbReference type="RefSeq" id="WP_007255604.1">
    <property type="nucleotide sequence ID" value="NZ_CH724107.1"/>
</dbReference>
<feature type="signal peptide" evidence="1">
    <location>
        <begin position="1"/>
        <end position="24"/>
    </location>
</feature>
<dbReference type="STRING" id="314256.OG2516_10421"/>
<dbReference type="OrthoDB" id="7844595at2"/>
<evidence type="ECO:0000256" key="1">
    <source>
        <dbReference type="SAM" id="SignalP"/>
    </source>
</evidence>
<gene>
    <name evidence="2" type="ORF">OG2516_10421</name>
</gene>
<evidence type="ECO:0000313" key="2">
    <source>
        <dbReference type="EMBL" id="EAR52870.1"/>
    </source>
</evidence>
<proteinExistence type="predicted"/>
<dbReference type="HOGENOM" id="CLU_094923_0_0_5"/>
<dbReference type="eggNOG" id="ENOG50309Q3">
    <property type="taxonomic scope" value="Bacteria"/>
</dbReference>
<organism evidence="2 3">
    <name type="scientific">Oceanicola granulosus (strain ATCC BAA-861 / DSM 15982 / KCTC 12143 / HTCC2516)</name>
    <dbReference type="NCBI Taxonomy" id="314256"/>
    <lineage>
        <taxon>Bacteria</taxon>
        <taxon>Pseudomonadati</taxon>
        <taxon>Pseudomonadota</taxon>
        <taxon>Alphaproteobacteria</taxon>
        <taxon>Rhodobacterales</taxon>
        <taxon>Roseobacteraceae</taxon>
        <taxon>Oceanicola</taxon>
    </lineage>
</organism>
<protein>
    <submittedName>
        <fullName evidence="2">Uncharacterized protein</fullName>
    </submittedName>
</protein>
<dbReference type="EMBL" id="AAOT01000001">
    <property type="protein sequence ID" value="EAR52870.1"/>
    <property type="molecule type" value="Genomic_DNA"/>
</dbReference>
<keyword evidence="1" id="KW-0732">Signal</keyword>
<comment type="caution">
    <text evidence="2">The sequence shown here is derived from an EMBL/GenBank/DDBJ whole genome shotgun (WGS) entry which is preliminary data.</text>
</comment>
<keyword evidence="3" id="KW-1185">Reference proteome</keyword>
<dbReference type="Proteomes" id="UP000003635">
    <property type="component" value="Unassembled WGS sequence"/>
</dbReference>
<evidence type="ECO:0000313" key="3">
    <source>
        <dbReference type="Proteomes" id="UP000003635"/>
    </source>
</evidence>